<protein>
    <recommendedName>
        <fullName evidence="2">chitinase</fullName>
        <ecNumber evidence="2">3.2.1.14</ecNumber>
    </recommendedName>
</protein>
<dbReference type="PANTHER" id="PTHR11177:SF317">
    <property type="entry name" value="CHITINASE 12-RELATED"/>
    <property type="match status" value="1"/>
</dbReference>
<comment type="catalytic activity">
    <reaction evidence="1">
        <text>Random endo-hydrolysis of N-acetyl-beta-D-glucosaminide (1-&gt;4)-beta-linkages in chitin and chitodextrins.</text>
        <dbReference type="EC" id="3.2.1.14"/>
    </reaction>
</comment>
<dbReference type="RefSeq" id="WP_166006554.1">
    <property type="nucleotide sequence ID" value="NZ_CP049886.1"/>
</dbReference>
<keyword evidence="3" id="KW-0812">Transmembrane</keyword>
<dbReference type="AlphaFoldDB" id="A0A6G8AL95"/>
<evidence type="ECO:0000313" key="5">
    <source>
        <dbReference type="EMBL" id="QIL45750.1"/>
    </source>
</evidence>
<accession>A0A6G8AL95</accession>
<dbReference type="GO" id="GO:0008061">
    <property type="term" value="F:chitin binding"/>
    <property type="evidence" value="ECO:0007669"/>
    <property type="project" value="InterPro"/>
</dbReference>
<keyword evidence="6" id="KW-1185">Reference proteome</keyword>
<dbReference type="PANTHER" id="PTHR11177">
    <property type="entry name" value="CHITINASE"/>
    <property type="match status" value="1"/>
</dbReference>
<dbReference type="GO" id="GO:0008843">
    <property type="term" value="F:endochitinase activity"/>
    <property type="evidence" value="ECO:0007669"/>
    <property type="project" value="UniProtKB-EC"/>
</dbReference>
<dbReference type="GO" id="GO:0005975">
    <property type="term" value="P:carbohydrate metabolic process"/>
    <property type="evidence" value="ECO:0007669"/>
    <property type="project" value="InterPro"/>
</dbReference>
<dbReference type="InterPro" id="IPR017853">
    <property type="entry name" value="GH"/>
</dbReference>
<keyword evidence="5" id="KW-0378">Hydrolase</keyword>
<dbReference type="InterPro" id="IPR050314">
    <property type="entry name" value="Glycosyl_Hydrlase_18"/>
</dbReference>
<gene>
    <name evidence="5" type="ORF">G7081_00920</name>
</gene>
<evidence type="ECO:0000256" key="3">
    <source>
        <dbReference type="SAM" id="Phobius"/>
    </source>
</evidence>
<feature type="transmembrane region" description="Helical" evidence="3">
    <location>
        <begin position="364"/>
        <end position="382"/>
    </location>
</feature>
<organism evidence="5 6">
    <name type="scientific">Vagococcus coleopterorum</name>
    <dbReference type="NCBI Taxonomy" id="2714946"/>
    <lineage>
        <taxon>Bacteria</taxon>
        <taxon>Bacillati</taxon>
        <taxon>Bacillota</taxon>
        <taxon>Bacilli</taxon>
        <taxon>Lactobacillales</taxon>
        <taxon>Enterococcaceae</taxon>
        <taxon>Vagococcus</taxon>
    </lineage>
</organism>
<proteinExistence type="predicted"/>
<dbReference type="GO" id="GO:0005576">
    <property type="term" value="C:extracellular region"/>
    <property type="evidence" value="ECO:0007669"/>
    <property type="project" value="TreeGrafter"/>
</dbReference>
<dbReference type="Pfam" id="PF00704">
    <property type="entry name" value="Glyco_hydro_18"/>
    <property type="match status" value="1"/>
</dbReference>
<evidence type="ECO:0000313" key="6">
    <source>
        <dbReference type="Proteomes" id="UP000500890"/>
    </source>
</evidence>
<evidence type="ECO:0000259" key="4">
    <source>
        <dbReference type="PROSITE" id="PS51910"/>
    </source>
</evidence>
<reference evidence="5 6" key="1">
    <citation type="submission" date="2020-03" db="EMBL/GenBank/DDBJ databases">
        <title>Vagococcus sp. nov., isolated from beetles.</title>
        <authorList>
            <person name="Hyun D.-W."/>
            <person name="Bae J.-W."/>
        </authorList>
    </citation>
    <scope>NUCLEOTIDE SEQUENCE [LARGE SCALE GENOMIC DNA]</scope>
    <source>
        <strain evidence="5 6">HDW17A</strain>
    </source>
</reference>
<evidence type="ECO:0000256" key="1">
    <source>
        <dbReference type="ARBA" id="ARBA00000822"/>
    </source>
</evidence>
<dbReference type="SUPFAM" id="SSF51445">
    <property type="entry name" value="(Trans)glycosidases"/>
    <property type="match status" value="1"/>
</dbReference>
<dbReference type="InterPro" id="IPR001223">
    <property type="entry name" value="Glyco_hydro18_cat"/>
</dbReference>
<dbReference type="EMBL" id="CP049886">
    <property type="protein sequence ID" value="QIL45750.1"/>
    <property type="molecule type" value="Genomic_DNA"/>
</dbReference>
<dbReference type="Gene3D" id="3.20.20.80">
    <property type="entry name" value="Glycosidases"/>
    <property type="match status" value="1"/>
</dbReference>
<keyword evidence="3" id="KW-1133">Transmembrane helix</keyword>
<dbReference type="GO" id="GO:0006032">
    <property type="term" value="P:chitin catabolic process"/>
    <property type="evidence" value="ECO:0007669"/>
    <property type="project" value="TreeGrafter"/>
</dbReference>
<dbReference type="Gene3D" id="3.40.5.30">
    <property type="entry name" value="(Trans)glycosidases - domain 2"/>
    <property type="match status" value="1"/>
</dbReference>
<dbReference type="Proteomes" id="UP000500890">
    <property type="component" value="Chromosome"/>
</dbReference>
<feature type="domain" description="GH18" evidence="4">
    <location>
        <begin position="34"/>
        <end position="337"/>
    </location>
</feature>
<dbReference type="EC" id="3.2.1.14" evidence="2"/>
<keyword evidence="3" id="KW-0472">Membrane</keyword>
<dbReference type="SMART" id="SM00636">
    <property type="entry name" value="Glyco_18"/>
    <property type="match status" value="1"/>
</dbReference>
<feature type="transmembrane region" description="Helical" evidence="3">
    <location>
        <begin position="426"/>
        <end position="444"/>
    </location>
</feature>
<sequence>MKRRQIVVLGAVLISLVFGMMSFSQKSEAAARKFKTVGYVPSYDIAQLETGVDLNQFTDINYFSMVPQTDGTIEFTDAGTDQMLKDLVAKAHKANVKVGVSIGGWNLSDNFEAATSDDTRKTFIENLVKLTDKYELDTIDIDWEYPQEDYAKQFETFMKELKKEMAAKDIKVTICVPTGISSNGTATDKWEKFFTPDALNQADWINIMSYDAEVEGSPNHSPEELLGQTLEYWNDIMGGDKMDHLIGGIPYYAKSEQKQVITYNKVVDIFQEKVEGDVINYRGEEFLFNNQDTVRAKTKDAIDLGSLGVMVWTPTQDADLKSKHRLTDAIIETIDDSSKVALDKTKVLIGKVKIEEKVKSHAQMIWNILALILAILSGLLFKGIFNNYLPTELRGKHVNKPKFAKLVGSIGFVLVFLILVFANLPWYLILLVFAAIFGGAYYLLKL</sequence>
<dbReference type="PROSITE" id="PS51910">
    <property type="entry name" value="GH18_2"/>
    <property type="match status" value="1"/>
</dbReference>
<dbReference type="InterPro" id="IPR011583">
    <property type="entry name" value="Chitinase_II/V-like_cat"/>
</dbReference>
<feature type="transmembrane region" description="Helical" evidence="3">
    <location>
        <begin position="403"/>
        <end position="420"/>
    </location>
</feature>
<dbReference type="KEGG" id="vah:G7081_00920"/>
<name>A0A6G8AL95_9ENTE</name>
<evidence type="ECO:0000256" key="2">
    <source>
        <dbReference type="ARBA" id="ARBA00012729"/>
    </source>
</evidence>